<dbReference type="PANTHER" id="PTHR11247">
    <property type="entry name" value="PALMITOYL-PROTEIN THIOESTERASE/DOLICHYLDIPHOSPHATASE 1"/>
    <property type="match status" value="1"/>
</dbReference>
<dbReference type="SUPFAM" id="SSF53474">
    <property type="entry name" value="alpha/beta-Hydrolases"/>
    <property type="match status" value="1"/>
</dbReference>
<dbReference type="InterPro" id="IPR029058">
    <property type="entry name" value="AB_hydrolase_fold"/>
</dbReference>
<keyword evidence="3" id="KW-1185">Reference proteome</keyword>
<accession>A0A699Y8J5</accession>
<evidence type="ECO:0000256" key="1">
    <source>
        <dbReference type="ARBA" id="ARBA00022801"/>
    </source>
</evidence>
<proteinExistence type="predicted"/>
<keyword evidence="1" id="KW-0378">Hydrolase</keyword>
<dbReference type="Pfam" id="PF02089">
    <property type="entry name" value="Palm_thioest"/>
    <property type="match status" value="1"/>
</dbReference>
<evidence type="ECO:0000313" key="3">
    <source>
        <dbReference type="Proteomes" id="UP000485058"/>
    </source>
</evidence>
<reference evidence="2 3" key="1">
    <citation type="submission" date="2020-02" db="EMBL/GenBank/DDBJ databases">
        <title>Draft genome sequence of Haematococcus lacustris strain NIES-144.</title>
        <authorList>
            <person name="Morimoto D."/>
            <person name="Nakagawa S."/>
            <person name="Yoshida T."/>
            <person name="Sawayama S."/>
        </authorList>
    </citation>
    <scope>NUCLEOTIDE SEQUENCE [LARGE SCALE GENOMIC DNA]</scope>
    <source>
        <strain evidence="2 3">NIES-144</strain>
    </source>
</reference>
<dbReference type="Proteomes" id="UP000485058">
    <property type="component" value="Unassembled WGS sequence"/>
</dbReference>
<dbReference type="AlphaFoldDB" id="A0A699Y8J5"/>
<comment type="caution">
    <text evidence="2">The sequence shown here is derived from an EMBL/GenBank/DDBJ whole genome shotgun (WGS) entry which is preliminary data.</text>
</comment>
<dbReference type="EMBL" id="BLLF01000002">
    <property type="protein sequence ID" value="GFH05591.1"/>
    <property type="molecule type" value="Genomic_DNA"/>
</dbReference>
<evidence type="ECO:0000313" key="2">
    <source>
        <dbReference type="EMBL" id="GFH05591.1"/>
    </source>
</evidence>
<evidence type="ECO:0008006" key="4">
    <source>
        <dbReference type="Google" id="ProtNLM"/>
    </source>
</evidence>
<dbReference type="Gene3D" id="3.40.50.1820">
    <property type="entry name" value="alpha/beta hydrolase"/>
    <property type="match status" value="1"/>
</dbReference>
<dbReference type="PANTHER" id="PTHR11247:SF8">
    <property type="entry name" value="PALMITOYL-PROTEIN THIOESTERASE 1"/>
    <property type="match status" value="1"/>
</dbReference>
<dbReference type="GO" id="GO:0016790">
    <property type="term" value="F:thiolester hydrolase activity"/>
    <property type="evidence" value="ECO:0007669"/>
    <property type="project" value="TreeGrafter"/>
</dbReference>
<sequence>MTSTPELAGGYNAVGFSQGGQFLRAVVQRCQHTGPTAHTLVTLGAQHQGVTNVPGCNTVPANLSGVQPLGSALLTRTGCETMQTVLGQGAYLPWVRDYVVQAQYFKDPFRLDTYLAYNPFLPDINNELPAPRKKVQYASNLASLARLVLFRFAQDSTVVPRDSAWFSTLRGSELVELRGSPLYQAR</sequence>
<protein>
    <recommendedName>
        <fullName evidence="4">Palmitoyl-protein thioesterase 1</fullName>
    </recommendedName>
</protein>
<gene>
    <name evidence="2" type="ORF">HaLaN_00078</name>
</gene>
<name>A0A699Y8J5_HAELA</name>
<organism evidence="2 3">
    <name type="scientific">Haematococcus lacustris</name>
    <name type="common">Green alga</name>
    <name type="synonym">Haematococcus pluvialis</name>
    <dbReference type="NCBI Taxonomy" id="44745"/>
    <lineage>
        <taxon>Eukaryota</taxon>
        <taxon>Viridiplantae</taxon>
        <taxon>Chlorophyta</taxon>
        <taxon>core chlorophytes</taxon>
        <taxon>Chlorophyceae</taxon>
        <taxon>CS clade</taxon>
        <taxon>Chlamydomonadales</taxon>
        <taxon>Haematococcaceae</taxon>
        <taxon>Haematococcus</taxon>
    </lineage>
</organism>